<dbReference type="PROSITE" id="PS51450">
    <property type="entry name" value="LRR"/>
    <property type="match status" value="8"/>
</dbReference>
<protein>
    <recommendedName>
        <fullName evidence="9">LRRCT domain-containing protein</fullName>
    </recommendedName>
</protein>
<dbReference type="PANTHER" id="PTHR24369">
    <property type="entry name" value="ANTIGEN BSP, PUTATIVE-RELATED"/>
    <property type="match status" value="1"/>
</dbReference>
<dbReference type="InParanoid" id="T1FQ15"/>
<feature type="region of interest" description="Disordered" evidence="4">
    <location>
        <begin position="220"/>
        <end position="239"/>
    </location>
</feature>
<reference evidence="6 8" key="2">
    <citation type="journal article" date="2013" name="Nature">
        <title>Insights into bilaterian evolution from three spiralian genomes.</title>
        <authorList>
            <person name="Simakov O."/>
            <person name="Marletaz F."/>
            <person name="Cho S.J."/>
            <person name="Edsinger-Gonzales E."/>
            <person name="Havlak P."/>
            <person name="Hellsten U."/>
            <person name="Kuo D.H."/>
            <person name="Larsson T."/>
            <person name="Lv J."/>
            <person name="Arendt D."/>
            <person name="Savage R."/>
            <person name="Osoegawa K."/>
            <person name="de Jong P."/>
            <person name="Grimwood J."/>
            <person name="Chapman J.A."/>
            <person name="Shapiro H."/>
            <person name="Aerts A."/>
            <person name="Otillar R.P."/>
            <person name="Terry A.Y."/>
            <person name="Boore J.L."/>
            <person name="Grigoriev I.V."/>
            <person name="Lindberg D.R."/>
            <person name="Seaver E.C."/>
            <person name="Weisblat D.A."/>
            <person name="Putnam N.H."/>
            <person name="Rokhsar D.S."/>
        </authorList>
    </citation>
    <scope>NUCLEOTIDE SEQUENCE</scope>
</reference>
<dbReference type="GeneID" id="20210912"/>
<evidence type="ECO:0000256" key="5">
    <source>
        <dbReference type="SAM" id="Phobius"/>
    </source>
</evidence>
<accession>T1FQ15</accession>
<dbReference type="SMART" id="SM00365">
    <property type="entry name" value="LRR_SD22"/>
    <property type="match status" value="8"/>
</dbReference>
<dbReference type="Gene3D" id="3.80.10.10">
    <property type="entry name" value="Ribonuclease Inhibitor"/>
    <property type="match status" value="5"/>
</dbReference>
<feature type="region of interest" description="Disordered" evidence="4">
    <location>
        <begin position="738"/>
        <end position="778"/>
    </location>
</feature>
<dbReference type="OrthoDB" id="6287768at2759"/>
<evidence type="ECO:0000313" key="8">
    <source>
        <dbReference type="Proteomes" id="UP000015101"/>
    </source>
</evidence>
<feature type="region of interest" description="Disordered" evidence="4">
    <location>
        <begin position="1043"/>
        <end position="1077"/>
    </location>
</feature>
<feature type="compositionally biased region" description="Low complexity" evidence="4">
    <location>
        <begin position="220"/>
        <end position="230"/>
    </location>
</feature>
<dbReference type="EMBL" id="KB096742">
    <property type="protein sequence ID" value="ESO01802.1"/>
    <property type="molecule type" value="Genomic_DNA"/>
</dbReference>
<feature type="transmembrane region" description="Helical" evidence="5">
    <location>
        <begin position="955"/>
        <end position="982"/>
    </location>
</feature>
<keyword evidence="5" id="KW-0472">Membrane</keyword>
<dbReference type="Proteomes" id="UP000015101">
    <property type="component" value="Unassembled WGS sequence"/>
</dbReference>
<keyword evidence="8" id="KW-1185">Reference proteome</keyword>
<feature type="compositionally biased region" description="Basic and acidic residues" evidence="4">
    <location>
        <begin position="744"/>
        <end position="753"/>
    </location>
</feature>
<dbReference type="InterPro" id="IPR032675">
    <property type="entry name" value="LRR_dom_sf"/>
</dbReference>
<dbReference type="PRINTS" id="PR00019">
    <property type="entry name" value="LEURICHRPT"/>
</dbReference>
<dbReference type="CTD" id="20210912"/>
<keyword evidence="2" id="KW-0732">Signal</keyword>
<dbReference type="RefSeq" id="XP_009019210.1">
    <property type="nucleotide sequence ID" value="XM_009020962.1"/>
</dbReference>
<dbReference type="InterPro" id="IPR050541">
    <property type="entry name" value="LRR_TM_domain-containing"/>
</dbReference>
<dbReference type="SMART" id="SM00369">
    <property type="entry name" value="LRR_TYP"/>
    <property type="match status" value="10"/>
</dbReference>
<dbReference type="KEGG" id="hro:HELRODRAFT_188483"/>
<reference evidence="8" key="1">
    <citation type="submission" date="2012-12" db="EMBL/GenBank/DDBJ databases">
        <authorList>
            <person name="Hellsten U."/>
            <person name="Grimwood J."/>
            <person name="Chapman J.A."/>
            <person name="Shapiro H."/>
            <person name="Aerts A."/>
            <person name="Otillar R.P."/>
            <person name="Terry A.Y."/>
            <person name="Boore J.L."/>
            <person name="Simakov O."/>
            <person name="Marletaz F."/>
            <person name="Cho S.-J."/>
            <person name="Edsinger-Gonzales E."/>
            <person name="Havlak P."/>
            <person name="Kuo D.-H."/>
            <person name="Larsson T."/>
            <person name="Lv J."/>
            <person name="Arendt D."/>
            <person name="Savage R."/>
            <person name="Osoegawa K."/>
            <person name="de Jong P."/>
            <person name="Lindberg D.R."/>
            <person name="Seaver E.C."/>
            <person name="Weisblat D.A."/>
            <person name="Putnam N.H."/>
            <person name="Grigoriev I.V."/>
            <person name="Rokhsar D.S."/>
        </authorList>
    </citation>
    <scope>NUCLEOTIDE SEQUENCE</scope>
</reference>
<dbReference type="AlphaFoldDB" id="T1FQ15"/>
<dbReference type="EnsemblMetazoa" id="HelroT188483">
    <property type="protein sequence ID" value="HelroP188483"/>
    <property type="gene ID" value="HelroG188483"/>
</dbReference>
<dbReference type="PANTHER" id="PTHR24369:SF210">
    <property type="entry name" value="CHAOPTIN-RELATED"/>
    <property type="match status" value="1"/>
</dbReference>
<name>T1FQ15_HELRO</name>
<evidence type="ECO:0000256" key="1">
    <source>
        <dbReference type="ARBA" id="ARBA00022614"/>
    </source>
</evidence>
<feature type="compositionally biased region" description="Low complexity" evidence="4">
    <location>
        <begin position="760"/>
        <end position="778"/>
    </location>
</feature>
<evidence type="ECO:0008006" key="9">
    <source>
        <dbReference type="Google" id="ProtNLM"/>
    </source>
</evidence>
<keyword evidence="5" id="KW-0812">Transmembrane</keyword>
<evidence type="ECO:0000313" key="6">
    <source>
        <dbReference type="EMBL" id="ESO01802.1"/>
    </source>
</evidence>
<evidence type="ECO:0000256" key="2">
    <source>
        <dbReference type="ARBA" id="ARBA00022729"/>
    </source>
</evidence>
<dbReference type="InterPro" id="IPR003591">
    <property type="entry name" value="Leu-rich_rpt_typical-subtyp"/>
</dbReference>
<evidence type="ECO:0000313" key="7">
    <source>
        <dbReference type="EnsemblMetazoa" id="HelroP188483"/>
    </source>
</evidence>
<dbReference type="EMBL" id="AMQM01000723">
    <property type="status" value="NOT_ANNOTATED_CDS"/>
    <property type="molecule type" value="Genomic_DNA"/>
</dbReference>
<dbReference type="SUPFAM" id="SSF52058">
    <property type="entry name" value="L domain-like"/>
    <property type="match status" value="1"/>
</dbReference>
<dbReference type="Pfam" id="PF13855">
    <property type="entry name" value="LRR_8"/>
    <property type="match status" value="4"/>
</dbReference>
<organism evidence="7 8">
    <name type="scientific">Helobdella robusta</name>
    <name type="common">Californian leech</name>
    <dbReference type="NCBI Taxonomy" id="6412"/>
    <lineage>
        <taxon>Eukaryota</taxon>
        <taxon>Metazoa</taxon>
        <taxon>Spiralia</taxon>
        <taxon>Lophotrochozoa</taxon>
        <taxon>Annelida</taxon>
        <taxon>Clitellata</taxon>
        <taxon>Hirudinea</taxon>
        <taxon>Rhynchobdellida</taxon>
        <taxon>Glossiphoniidae</taxon>
        <taxon>Helobdella</taxon>
    </lineage>
</organism>
<dbReference type="eggNOG" id="KOG0619">
    <property type="taxonomic scope" value="Eukaryota"/>
</dbReference>
<keyword evidence="1" id="KW-0433">Leucine-rich repeat</keyword>
<evidence type="ECO:0000256" key="3">
    <source>
        <dbReference type="ARBA" id="ARBA00022737"/>
    </source>
</evidence>
<keyword evidence="5" id="KW-1133">Transmembrane helix</keyword>
<feature type="compositionally biased region" description="Polar residues" evidence="4">
    <location>
        <begin position="1052"/>
        <end position="1077"/>
    </location>
</feature>
<evidence type="ECO:0000256" key="4">
    <source>
        <dbReference type="SAM" id="MobiDB-lite"/>
    </source>
</evidence>
<dbReference type="SUPFAM" id="SSF52047">
    <property type="entry name" value="RNI-like"/>
    <property type="match status" value="1"/>
</dbReference>
<feature type="region of interest" description="Disordered" evidence="4">
    <location>
        <begin position="880"/>
        <end position="943"/>
    </location>
</feature>
<keyword evidence="3" id="KW-0677">Repeat</keyword>
<proteinExistence type="predicted"/>
<reference evidence="7" key="3">
    <citation type="submission" date="2015-06" db="UniProtKB">
        <authorList>
            <consortium name="EnsemblMetazoa"/>
        </authorList>
    </citation>
    <scope>IDENTIFICATION</scope>
</reference>
<sequence length="1119" mass="125892">MKKLKTCAILRIFKVAINYFHNVNVGVSLLNTSQHSSEVPTEAHKDSSTTYSSTMTSQMKLYHGRSACNTKQSKFFDASSIIITITLSIMLAAASSSSSSLVFSMQCPKSCACWVSETAEDVQNYHATCGGTKSPLIQIPPNLPGQLTHLDLSYNNIEEIKLNSALINLNDLRHLNLSHNQIGSIEEKALSGMKNLQILDLSHNQLSTFEQKYFAVQQQQNNNNNNNGNNDGEDSKLFNDDGLYVPDHVDADDYKEDEDENYDTTEASVSKNLREIDLSNNKLTDVDLAFIEMLRLEKLNLDGNKLNRLTDFTFVGLKRLKSLSISSNSIEEISDNTFTNFCNNLISLIMRNNTRLNKLTHLNISNCHRLNYLDLSDCNLQLVPQGLSQSLRYLQLRRNRINEIGKLDFQQCNGLNILLLDGNNIQSLHDNSIEVLTNLQNLWLNGNQLKKPPFRIPSSLTRLLVDDNAIEEWSVDNNGDQLNNSLSFLSLTGNKIKEINSESFKTYSNLANLDIGDNKIEKLLEKSFENNKKLKVLIVNKNPIKYIDDKFLDELPQLKSLSISYIETPSHSLDARTTFLKPVNLTLENLEMDHSPSLIRLMLTNNDQSKYPSKHQKQRFSISSSLKALRSVSFVGADLTTLSKNDMHNFLPPILRNIKLTSNKWHCDKSLLWFREFLFTQKFDSSAGPNVCYTPRLLNGKSIRDLSPDDFVPIQVTTLKSSKNSNAHKTTKKSLHVFNNNDNKNIDRNEGRDWKKHSPTSTTAVTTTTSTTKTTTTTTQSLISENFIEPQSPKKKSKNNDKMILSSEHNFNKINSENFDIEQVDSQFDDINSEDDTNNNLGNVNKKDDVTNRPVVHVTDFMKLPNGASSKNIKVFEEENNDNKNGKESQNGDDGPQKNNLFSEVVDPHFSNNEKNVDNPINKFFQSPDKTDSRQSTDTPDVEEIIDKPIENSKMAVTIAIIIIIATVIIALFIISLIIIICRKKRKHFNSSDNGYGNKGTMMKSKHKDGVLYFSTASVNQDSSSQADLRSFVGSSRHSASYDKRSLGMADNNRSSPASSVSKHNTDARPSNGYSDSASRTGFNGYAANNNSSVNNGYSNGANNFYTNNKTRAYRWEEV</sequence>
<dbReference type="STRING" id="6412.T1FQ15"/>
<gene>
    <name evidence="7" type="primary">20210912</name>
    <name evidence="6" type="ORF">HELRODRAFT_188483</name>
</gene>
<dbReference type="InterPro" id="IPR001611">
    <property type="entry name" value="Leu-rich_rpt"/>
</dbReference>
<dbReference type="SMART" id="SM00364">
    <property type="entry name" value="LRR_BAC"/>
    <property type="match status" value="6"/>
</dbReference>
<dbReference type="HOGENOM" id="CLU_280650_0_0_1"/>